<dbReference type="Proteomes" id="UP000887565">
    <property type="component" value="Unplaced"/>
</dbReference>
<evidence type="ECO:0000313" key="2">
    <source>
        <dbReference type="WBParaSite" id="nRc.2.0.1.t38810-RA"/>
    </source>
</evidence>
<reference evidence="2" key="1">
    <citation type="submission" date="2022-11" db="UniProtKB">
        <authorList>
            <consortium name="WormBaseParasite"/>
        </authorList>
    </citation>
    <scope>IDENTIFICATION</scope>
</reference>
<evidence type="ECO:0000313" key="1">
    <source>
        <dbReference type="Proteomes" id="UP000887565"/>
    </source>
</evidence>
<proteinExistence type="predicted"/>
<accession>A0A915KJ01</accession>
<sequence>MHGSITGIHYQDLSGKIPKIPDFYYNSNHNGHLFNAACPAPAVNWQIVQQANGAPPALTPVDLNGNSPLFTQQASAAAITTLSGVGAGHQNWAVIGDDTTTTSNNDGGRETPQTPTYMMNGGHQSRWAACFPPPSILPLWCITSSSQNRSKDLFLCNVKDQEIVLNATQSLSYRRRPAHVNTGAGCNIWVQVRVRDYLQQNNRELLISSCNNLGMISTSRLS</sequence>
<name>A0A915KJ01_ROMCU</name>
<organism evidence="1 2">
    <name type="scientific">Romanomermis culicivorax</name>
    <name type="common">Nematode worm</name>
    <dbReference type="NCBI Taxonomy" id="13658"/>
    <lineage>
        <taxon>Eukaryota</taxon>
        <taxon>Metazoa</taxon>
        <taxon>Ecdysozoa</taxon>
        <taxon>Nematoda</taxon>
        <taxon>Enoplea</taxon>
        <taxon>Dorylaimia</taxon>
        <taxon>Mermithida</taxon>
        <taxon>Mermithoidea</taxon>
        <taxon>Mermithidae</taxon>
        <taxon>Romanomermis</taxon>
    </lineage>
</organism>
<protein>
    <submittedName>
        <fullName evidence="2">Uncharacterized protein</fullName>
    </submittedName>
</protein>
<dbReference type="WBParaSite" id="nRc.2.0.1.t38810-RA">
    <property type="protein sequence ID" value="nRc.2.0.1.t38810-RA"/>
    <property type="gene ID" value="nRc.2.0.1.g38810"/>
</dbReference>
<keyword evidence="1" id="KW-1185">Reference proteome</keyword>
<dbReference type="AlphaFoldDB" id="A0A915KJ01"/>